<sequence>MEKCALVFFVFQKGSAKNQNVREVKRLDIVSILLALASLGLFLGFISFCDSIINRERSGEK</sequence>
<evidence type="ECO:0000313" key="3">
    <source>
        <dbReference type="Proteomes" id="UP000265816"/>
    </source>
</evidence>
<proteinExistence type="predicted"/>
<organism evidence="2 3">
    <name type="scientific">Mesobacillus zeae</name>
    <dbReference type="NCBI Taxonomy" id="1917180"/>
    <lineage>
        <taxon>Bacteria</taxon>
        <taxon>Bacillati</taxon>
        <taxon>Bacillota</taxon>
        <taxon>Bacilli</taxon>
        <taxon>Bacillales</taxon>
        <taxon>Bacillaceae</taxon>
        <taxon>Mesobacillus</taxon>
    </lineage>
</organism>
<keyword evidence="3" id="KW-1185">Reference proteome</keyword>
<reference evidence="2 3" key="1">
    <citation type="submission" date="2018-08" db="EMBL/GenBank/DDBJ databases">
        <title>Bacillus jemisoniae sp. nov., Bacillus chryseoplanitiae sp. nov., Bacillus resnikiae sp. nov., and Bacillus frankliniae sp. nov., isolated from Viking spacecraft and associated surfaces.</title>
        <authorList>
            <person name="Seuylemezian A."/>
            <person name="Vaishampayan P."/>
        </authorList>
    </citation>
    <scope>NUCLEOTIDE SEQUENCE [LARGE SCALE GENOMIC DNA]</scope>
    <source>
        <strain evidence="2 3">JJ-247</strain>
    </source>
</reference>
<evidence type="ECO:0000256" key="1">
    <source>
        <dbReference type="SAM" id="Phobius"/>
    </source>
</evidence>
<accession>A0A398BEV5</accession>
<evidence type="ECO:0000313" key="2">
    <source>
        <dbReference type="EMBL" id="RID88327.1"/>
    </source>
</evidence>
<feature type="transmembrane region" description="Helical" evidence="1">
    <location>
        <begin position="32"/>
        <end position="53"/>
    </location>
</feature>
<keyword evidence="1" id="KW-0472">Membrane</keyword>
<protein>
    <submittedName>
        <fullName evidence="2">Uncharacterized protein</fullName>
    </submittedName>
</protein>
<name>A0A398BEV5_9BACI</name>
<gene>
    <name evidence="2" type="ORF">D1970_02195</name>
</gene>
<comment type="caution">
    <text evidence="2">The sequence shown here is derived from an EMBL/GenBank/DDBJ whole genome shotgun (WGS) entry which is preliminary data.</text>
</comment>
<keyword evidence="1" id="KW-1133">Transmembrane helix</keyword>
<keyword evidence="1" id="KW-0812">Transmembrane</keyword>
<dbReference type="Proteomes" id="UP000265816">
    <property type="component" value="Unassembled WGS sequence"/>
</dbReference>
<dbReference type="AlphaFoldDB" id="A0A398BEV5"/>
<dbReference type="EMBL" id="QWVT01000007">
    <property type="protein sequence ID" value="RID88327.1"/>
    <property type="molecule type" value="Genomic_DNA"/>
</dbReference>